<keyword evidence="3 6" id="KW-0805">Transcription regulation</keyword>
<evidence type="ECO:0000259" key="8">
    <source>
        <dbReference type="Pfam" id="PF20772"/>
    </source>
</evidence>
<dbReference type="Gene3D" id="3.30.70.980">
    <property type="match status" value="2"/>
</dbReference>
<keyword evidence="10" id="KW-1185">Reference proteome</keyword>
<reference evidence="9 10" key="1">
    <citation type="submission" date="2016-02" db="EMBL/GenBank/DDBJ databases">
        <title>Draft genome sequence of Thermodesulfatator sp. S606.</title>
        <authorList>
            <person name="Lai Q."/>
            <person name="Cao J."/>
            <person name="Dupont S."/>
            <person name="Shao Z."/>
            <person name="Jebbar M."/>
            <person name="Alain K."/>
        </authorList>
    </citation>
    <scope>NUCLEOTIDE SEQUENCE [LARGE SCALE GENOMIC DNA]</scope>
    <source>
        <strain evidence="9 10">S606</strain>
    </source>
</reference>
<dbReference type="SUPFAM" id="SSF75625">
    <property type="entry name" value="YebC-like"/>
    <property type="match status" value="1"/>
</dbReference>
<evidence type="ECO:0000256" key="1">
    <source>
        <dbReference type="ARBA" id="ARBA00008724"/>
    </source>
</evidence>
<dbReference type="GO" id="GO:0005829">
    <property type="term" value="C:cytosol"/>
    <property type="evidence" value="ECO:0007669"/>
    <property type="project" value="TreeGrafter"/>
</dbReference>
<dbReference type="InterPro" id="IPR002876">
    <property type="entry name" value="Transcrip_reg_TACO1-like"/>
</dbReference>
<dbReference type="Pfam" id="PF01709">
    <property type="entry name" value="Transcrip_reg"/>
    <property type="match status" value="1"/>
</dbReference>
<keyword evidence="5 6" id="KW-0804">Transcription</keyword>
<accession>A0A177E8H8</accession>
<dbReference type="STRING" id="1795632.TH606_02615"/>
<dbReference type="GO" id="GO:0003677">
    <property type="term" value="F:DNA binding"/>
    <property type="evidence" value="ECO:0007669"/>
    <property type="project" value="UniProtKB-UniRule"/>
</dbReference>
<evidence type="ECO:0000256" key="5">
    <source>
        <dbReference type="ARBA" id="ARBA00023163"/>
    </source>
</evidence>
<dbReference type="InterPro" id="IPR029072">
    <property type="entry name" value="YebC-like"/>
</dbReference>
<dbReference type="FunFam" id="3.30.70.980:FF:000002">
    <property type="entry name" value="Probable transcriptional regulatory protein YebC"/>
    <property type="match status" value="1"/>
</dbReference>
<dbReference type="Gene3D" id="1.10.10.200">
    <property type="match status" value="1"/>
</dbReference>
<dbReference type="PANTHER" id="PTHR12532">
    <property type="entry name" value="TRANSLATIONAL ACTIVATOR OF CYTOCHROME C OXIDASE 1"/>
    <property type="match status" value="1"/>
</dbReference>
<proteinExistence type="inferred from homology"/>
<name>A0A177E8H8_9BACT</name>
<evidence type="ECO:0000313" key="10">
    <source>
        <dbReference type="Proteomes" id="UP000076964"/>
    </source>
</evidence>
<dbReference type="NCBIfam" id="NF001030">
    <property type="entry name" value="PRK00110.1"/>
    <property type="match status" value="1"/>
</dbReference>
<protein>
    <recommendedName>
        <fullName evidence="6">Probable transcriptional regulatory protein TH606_02615</fullName>
    </recommendedName>
</protein>
<dbReference type="EMBL" id="LSFI01000008">
    <property type="protein sequence ID" value="OAG28263.1"/>
    <property type="molecule type" value="Genomic_DNA"/>
</dbReference>
<feature type="domain" description="TACO1/YebC-like N-terminal" evidence="8">
    <location>
        <begin position="5"/>
        <end position="76"/>
    </location>
</feature>
<dbReference type="InterPro" id="IPR017856">
    <property type="entry name" value="Integrase-like_N"/>
</dbReference>
<dbReference type="InterPro" id="IPR049083">
    <property type="entry name" value="TACO1_YebC_N"/>
</dbReference>
<comment type="caution">
    <text evidence="9">The sequence shown here is derived from an EMBL/GenBank/DDBJ whole genome shotgun (WGS) entry which is preliminary data.</text>
</comment>
<dbReference type="Pfam" id="PF20772">
    <property type="entry name" value="TACO1_YebC_N"/>
    <property type="match status" value="1"/>
</dbReference>
<dbReference type="NCBIfam" id="TIGR01033">
    <property type="entry name" value="YebC/PmpR family DNA-binding transcriptional regulator"/>
    <property type="match status" value="1"/>
</dbReference>
<dbReference type="PANTHER" id="PTHR12532:SF6">
    <property type="entry name" value="TRANSCRIPTIONAL REGULATORY PROTEIN YEBC-RELATED"/>
    <property type="match status" value="1"/>
</dbReference>
<dbReference type="OrthoDB" id="9781053at2"/>
<comment type="similarity">
    <text evidence="1 6">Belongs to the TACO1 family.</text>
</comment>
<keyword evidence="4 6" id="KW-0238">DNA-binding</keyword>
<sequence length="252" mass="27848">MAGHSHWAQIKRKKAAQDAKRGKLFTKLIREIMVAARMGGGDPSANPRLRAAIQAAKAANMPKENIERAIRKGTGQEPGTTWEEATYEGYGPGGVAVLIKSVTDNKRRTVSELRHIFSKCGGNLAEPGAVAWVFEQKGLILIDRQGTDEEKLLETALEAGAEDVREYESEFEIITLPEDLESVKKALEDAGFIIQSAKVTMVPKSTVKIEDEKTAQQMLRLMEALEDHDDVQQVYANFDIPDELMERVGANI</sequence>
<dbReference type="RefSeq" id="WP_068541143.1">
    <property type="nucleotide sequence ID" value="NZ_LSFI01000008.1"/>
</dbReference>
<evidence type="ECO:0000259" key="7">
    <source>
        <dbReference type="Pfam" id="PF01709"/>
    </source>
</evidence>
<evidence type="ECO:0000313" key="9">
    <source>
        <dbReference type="EMBL" id="OAG28263.1"/>
    </source>
</evidence>
<dbReference type="FunFam" id="1.10.10.200:FF:000001">
    <property type="entry name" value="Probable transcriptional regulatory protein YebC"/>
    <property type="match status" value="1"/>
</dbReference>
<evidence type="ECO:0000256" key="2">
    <source>
        <dbReference type="ARBA" id="ARBA00022490"/>
    </source>
</evidence>
<dbReference type="Proteomes" id="UP000076964">
    <property type="component" value="Unassembled WGS sequence"/>
</dbReference>
<keyword evidence="2 6" id="KW-0963">Cytoplasm</keyword>
<dbReference type="AlphaFoldDB" id="A0A177E8H8"/>
<dbReference type="NCBIfam" id="NF009044">
    <property type="entry name" value="PRK12378.1"/>
    <property type="match status" value="1"/>
</dbReference>
<dbReference type="InterPro" id="IPR048300">
    <property type="entry name" value="TACO1_YebC-like_2nd/3rd_dom"/>
</dbReference>
<evidence type="ECO:0000256" key="4">
    <source>
        <dbReference type="ARBA" id="ARBA00023125"/>
    </source>
</evidence>
<dbReference type="InterPro" id="IPR026564">
    <property type="entry name" value="Transcrip_reg_TACO1-like_dom3"/>
</dbReference>
<dbReference type="GO" id="GO:0006355">
    <property type="term" value="P:regulation of DNA-templated transcription"/>
    <property type="evidence" value="ECO:0007669"/>
    <property type="project" value="UniProtKB-UniRule"/>
</dbReference>
<gene>
    <name evidence="9" type="ORF">TH606_02615</name>
</gene>
<evidence type="ECO:0000256" key="6">
    <source>
        <dbReference type="HAMAP-Rule" id="MF_00693"/>
    </source>
</evidence>
<feature type="domain" description="TACO1/YebC-like second and third" evidence="7">
    <location>
        <begin position="83"/>
        <end position="238"/>
    </location>
</feature>
<evidence type="ECO:0000256" key="3">
    <source>
        <dbReference type="ARBA" id="ARBA00023015"/>
    </source>
</evidence>
<comment type="subcellular location">
    <subcellularLocation>
        <location evidence="6">Cytoplasm</location>
    </subcellularLocation>
</comment>
<organism evidence="9 10">
    <name type="scientific">Thermodesulfatator autotrophicus</name>
    <dbReference type="NCBI Taxonomy" id="1795632"/>
    <lineage>
        <taxon>Bacteria</taxon>
        <taxon>Pseudomonadati</taxon>
        <taxon>Thermodesulfobacteriota</taxon>
        <taxon>Thermodesulfobacteria</taxon>
        <taxon>Thermodesulfobacteriales</taxon>
        <taxon>Thermodesulfatatoraceae</taxon>
        <taxon>Thermodesulfatator</taxon>
    </lineage>
</organism>
<dbReference type="HAMAP" id="MF_00693">
    <property type="entry name" value="Transcrip_reg_TACO1"/>
    <property type="match status" value="1"/>
</dbReference>